<dbReference type="EMBL" id="FRDM01000001">
    <property type="protein sequence ID" value="SHN52310.1"/>
    <property type="molecule type" value="Genomic_DNA"/>
</dbReference>
<dbReference type="Proteomes" id="UP000184428">
    <property type="component" value="Unassembled WGS sequence"/>
</dbReference>
<evidence type="ECO:0000256" key="3">
    <source>
        <dbReference type="ARBA" id="ARBA00022722"/>
    </source>
</evidence>
<dbReference type="RefSeq" id="WP_072912641.1">
    <property type="nucleotide sequence ID" value="NZ_FRDM01000001.1"/>
</dbReference>
<evidence type="ECO:0000313" key="11">
    <source>
        <dbReference type="Proteomes" id="UP000184428"/>
    </source>
</evidence>
<dbReference type="AlphaFoldDB" id="A0A1M7S1M1"/>
<evidence type="ECO:0000256" key="1">
    <source>
        <dbReference type="ARBA" id="ARBA00001946"/>
    </source>
</evidence>
<comment type="function">
    <text evidence="8">Toxic component of a toxin-antitoxin (TA) system. An RNase.</text>
</comment>
<dbReference type="PANTHER" id="PTHR33653">
    <property type="entry name" value="RIBONUCLEASE VAPC2"/>
    <property type="match status" value="1"/>
</dbReference>
<evidence type="ECO:0000256" key="6">
    <source>
        <dbReference type="ARBA" id="ARBA00022842"/>
    </source>
</evidence>
<feature type="binding site" evidence="8">
    <location>
        <position position="97"/>
    </location>
    <ligand>
        <name>Mg(2+)</name>
        <dbReference type="ChEBI" id="CHEBI:18420"/>
    </ligand>
</feature>
<dbReference type="CDD" id="cd18756">
    <property type="entry name" value="PIN_MtVapC15-VapC11-like"/>
    <property type="match status" value="1"/>
</dbReference>
<evidence type="ECO:0000256" key="5">
    <source>
        <dbReference type="ARBA" id="ARBA00022801"/>
    </source>
</evidence>
<dbReference type="SUPFAM" id="SSF88723">
    <property type="entry name" value="PIN domain-like"/>
    <property type="match status" value="1"/>
</dbReference>
<dbReference type="InterPro" id="IPR029060">
    <property type="entry name" value="PIN-like_dom_sf"/>
</dbReference>
<evidence type="ECO:0000313" key="10">
    <source>
        <dbReference type="EMBL" id="SHN52310.1"/>
    </source>
</evidence>
<keyword evidence="4 8" id="KW-0479">Metal-binding</keyword>
<evidence type="ECO:0000259" key="9">
    <source>
        <dbReference type="Pfam" id="PF01850"/>
    </source>
</evidence>
<dbReference type="Pfam" id="PF01850">
    <property type="entry name" value="PIN"/>
    <property type="match status" value="1"/>
</dbReference>
<feature type="domain" description="PIN" evidence="9">
    <location>
        <begin position="3"/>
        <end position="121"/>
    </location>
</feature>
<feature type="binding site" evidence="8">
    <location>
        <position position="6"/>
    </location>
    <ligand>
        <name>Mg(2+)</name>
        <dbReference type="ChEBI" id="CHEBI:18420"/>
    </ligand>
</feature>
<comment type="cofactor">
    <cofactor evidence="1 8">
        <name>Mg(2+)</name>
        <dbReference type="ChEBI" id="CHEBI:18420"/>
    </cofactor>
</comment>
<dbReference type="HAMAP" id="MF_00265">
    <property type="entry name" value="VapC_Nob1"/>
    <property type="match status" value="1"/>
</dbReference>
<gene>
    <name evidence="8" type="primary">vapC</name>
    <name evidence="10" type="ORF">SAMN05660350_00369</name>
</gene>
<reference evidence="10 11" key="1">
    <citation type="submission" date="2016-12" db="EMBL/GenBank/DDBJ databases">
        <authorList>
            <person name="Song W.-J."/>
            <person name="Kurnit D.M."/>
        </authorList>
    </citation>
    <scope>NUCLEOTIDE SEQUENCE [LARGE SCALE GENOMIC DNA]</scope>
    <source>
        <strain evidence="10 11">DSM 43162</strain>
    </source>
</reference>
<dbReference type="GO" id="GO:0004540">
    <property type="term" value="F:RNA nuclease activity"/>
    <property type="evidence" value="ECO:0007669"/>
    <property type="project" value="InterPro"/>
</dbReference>
<organism evidence="10 11">
    <name type="scientific">Geodermatophilus obscurus</name>
    <dbReference type="NCBI Taxonomy" id="1861"/>
    <lineage>
        <taxon>Bacteria</taxon>
        <taxon>Bacillati</taxon>
        <taxon>Actinomycetota</taxon>
        <taxon>Actinomycetes</taxon>
        <taxon>Geodermatophilales</taxon>
        <taxon>Geodermatophilaceae</taxon>
        <taxon>Geodermatophilus</taxon>
    </lineage>
</organism>
<dbReference type="GO" id="GO:0000287">
    <property type="term" value="F:magnesium ion binding"/>
    <property type="evidence" value="ECO:0007669"/>
    <property type="project" value="UniProtKB-UniRule"/>
</dbReference>
<comment type="similarity">
    <text evidence="7 8">Belongs to the PINc/VapC protein family.</text>
</comment>
<keyword evidence="6 8" id="KW-0460">Magnesium</keyword>
<evidence type="ECO:0000256" key="2">
    <source>
        <dbReference type="ARBA" id="ARBA00022649"/>
    </source>
</evidence>
<dbReference type="InterPro" id="IPR022907">
    <property type="entry name" value="VapC_family"/>
</dbReference>
<name>A0A1M7S1M1_9ACTN</name>
<evidence type="ECO:0000256" key="4">
    <source>
        <dbReference type="ARBA" id="ARBA00022723"/>
    </source>
</evidence>
<dbReference type="EC" id="3.1.-.-" evidence="8"/>
<keyword evidence="3 8" id="KW-0540">Nuclease</keyword>
<proteinExistence type="inferred from homology"/>
<dbReference type="InterPro" id="IPR050556">
    <property type="entry name" value="Type_II_TA_system_RNase"/>
</dbReference>
<dbReference type="Gene3D" id="3.40.50.1010">
    <property type="entry name" value="5'-nuclease"/>
    <property type="match status" value="1"/>
</dbReference>
<dbReference type="InterPro" id="IPR002716">
    <property type="entry name" value="PIN_dom"/>
</dbReference>
<protein>
    <recommendedName>
        <fullName evidence="8">Ribonuclease VapC</fullName>
        <shortName evidence="8">RNase VapC</shortName>
        <ecNumber evidence="8">3.1.-.-</ecNumber>
    </recommendedName>
    <alternativeName>
        <fullName evidence="8">Toxin VapC</fullName>
    </alternativeName>
</protein>
<evidence type="ECO:0000256" key="8">
    <source>
        <dbReference type="HAMAP-Rule" id="MF_00265"/>
    </source>
</evidence>
<evidence type="ECO:0000256" key="7">
    <source>
        <dbReference type="ARBA" id="ARBA00038093"/>
    </source>
</evidence>
<dbReference type="GO" id="GO:0090729">
    <property type="term" value="F:toxin activity"/>
    <property type="evidence" value="ECO:0007669"/>
    <property type="project" value="UniProtKB-KW"/>
</dbReference>
<keyword evidence="5 8" id="KW-0378">Hydrolase</keyword>
<keyword evidence="8" id="KW-0800">Toxin</keyword>
<sequence length="134" mass="14611">MTVLVDTSVWIGFLRDSSAPEVDQLVSLIRAGEAATTDAVYLEVLVGTTDEQEAERLRRFLAGSVLLRQESPVDAERAASLYRACRRAGETPRSVNDCLVAAVALRHDVPVLHRDRDFTVLAAHTGLRVVEPAA</sequence>
<dbReference type="GO" id="GO:0016787">
    <property type="term" value="F:hydrolase activity"/>
    <property type="evidence" value="ECO:0007669"/>
    <property type="project" value="UniProtKB-KW"/>
</dbReference>
<accession>A0A1M7S1M1</accession>
<keyword evidence="2 8" id="KW-1277">Toxin-antitoxin system</keyword>
<dbReference type="PANTHER" id="PTHR33653:SF1">
    <property type="entry name" value="RIBONUCLEASE VAPC2"/>
    <property type="match status" value="1"/>
</dbReference>